<dbReference type="CDD" id="cd03801">
    <property type="entry name" value="GT4_PimA-like"/>
    <property type="match status" value="1"/>
</dbReference>
<evidence type="ECO:0000313" key="2">
    <source>
        <dbReference type="EMBL" id="RHL35045.1"/>
    </source>
</evidence>
<evidence type="ECO:0000313" key="3">
    <source>
        <dbReference type="Proteomes" id="UP000283672"/>
    </source>
</evidence>
<dbReference type="RefSeq" id="WP_118416830.1">
    <property type="nucleotide sequence ID" value="NZ_QROP01000038.1"/>
</dbReference>
<dbReference type="SUPFAM" id="SSF53756">
    <property type="entry name" value="UDP-Glycosyltransferase/glycogen phosphorylase"/>
    <property type="match status" value="1"/>
</dbReference>
<dbReference type="Pfam" id="PF13692">
    <property type="entry name" value="Glyco_trans_1_4"/>
    <property type="match status" value="1"/>
</dbReference>
<dbReference type="PANTHER" id="PTHR46401">
    <property type="entry name" value="GLYCOSYLTRANSFERASE WBBK-RELATED"/>
    <property type="match status" value="1"/>
</dbReference>
<dbReference type="GO" id="GO:0009103">
    <property type="term" value="P:lipopolysaccharide biosynthetic process"/>
    <property type="evidence" value="ECO:0007669"/>
    <property type="project" value="TreeGrafter"/>
</dbReference>
<organism evidence="2 3">
    <name type="scientific">Segatella copri</name>
    <dbReference type="NCBI Taxonomy" id="165179"/>
    <lineage>
        <taxon>Bacteria</taxon>
        <taxon>Pseudomonadati</taxon>
        <taxon>Bacteroidota</taxon>
        <taxon>Bacteroidia</taxon>
        <taxon>Bacteroidales</taxon>
        <taxon>Prevotellaceae</taxon>
        <taxon>Segatella</taxon>
    </lineage>
</organism>
<dbReference type="Proteomes" id="UP000283672">
    <property type="component" value="Unassembled WGS sequence"/>
</dbReference>
<dbReference type="PANTHER" id="PTHR46401:SF2">
    <property type="entry name" value="GLYCOSYLTRANSFERASE WBBK-RELATED"/>
    <property type="match status" value="1"/>
</dbReference>
<protein>
    <submittedName>
        <fullName evidence="2">Glycosyltransferase</fullName>
    </submittedName>
</protein>
<keyword evidence="1" id="KW-0808">Transferase</keyword>
<gene>
    <name evidence="2" type="ORF">DW026_12175</name>
</gene>
<proteinExistence type="predicted"/>
<sequence length="385" mass="44220">MKVIYFGAIHSSDSDFPLLKEYSRKGIDWLAYVPLTKYVHKAGLFNIEKLIPKSGLFKASAFSEMEPYADYIDLDKIIIINDYNTHQRLFSSRILWLKVFLHMIKQHADIFHACWPLSGHATILFHLPCKKVLTVHDPISHSNQQNAKSEKVRVKSFKSFDKLVLLSKPLLNDFFSHYNISKEKVIVNKMGEFDYLREIKQIPSNVAPKYILFFGYISPYKGLEYLCEAMNEVHKRYPDVKLVIAGGGNIYFNWEPFQNKDYIILRNHFIDLPELSGLLHDCEFSVCPYKDATQSGVVQTAFSMNVPMVVTNVGALPEVVKNDQNGLVVPPCNSKALAEAIIDLLANPQFVSAMRDNIKNVWQKQMAWEPIAQKYIKCYQSLLQS</sequence>
<accession>A0AA93BML2</accession>
<dbReference type="GO" id="GO:0016757">
    <property type="term" value="F:glycosyltransferase activity"/>
    <property type="evidence" value="ECO:0007669"/>
    <property type="project" value="TreeGrafter"/>
</dbReference>
<dbReference type="Gene3D" id="3.40.50.2000">
    <property type="entry name" value="Glycogen Phosphorylase B"/>
    <property type="match status" value="2"/>
</dbReference>
<dbReference type="AlphaFoldDB" id="A0AA93BML2"/>
<comment type="caution">
    <text evidence="2">The sequence shown here is derived from an EMBL/GenBank/DDBJ whole genome shotgun (WGS) entry which is preliminary data.</text>
</comment>
<name>A0AA93BML2_9BACT</name>
<reference evidence="2 3" key="1">
    <citation type="submission" date="2018-08" db="EMBL/GenBank/DDBJ databases">
        <title>A genome reference for cultivated species of the human gut microbiota.</title>
        <authorList>
            <person name="Zou Y."/>
            <person name="Xue W."/>
            <person name="Luo G."/>
        </authorList>
    </citation>
    <scope>NUCLEOTIDE SEQUENCE [LARGE SCALE GENOMIC DNA]</scope>
    <source>
        <strain evidence="2 3">AF38-11</strain>
    </source>
</reference>
<dbReference type="EMBL" id="QROP01000038">
    <property type="protein sequence ID" value="RHL35045.1"/>
    <property type="molecule type" value="Genomic_DNA"/>
</dbReference>
<evidence type="ECO:0000256" key="1">
    <source>
        <dbReference type="ARBA" id="ARBA00022679"/>
    </source>
</evidence>